<gene>
    <name evidence="2" type="ORF">SAMN05216591_6244</name>
</gene>
<dbReference type="EMBL" id="LT629689">
    <property type="protein sequence ID" value="SDG49119.1"/>
    <property type="molecule type" value="Genomic_DNA"/>
</dbReference>
<keyword evidence="1" id="KW-0812">Transmembrane</keyword>
<reference evidence="2 3" key="1">
    <citation type="submission" date="2016-10" db="EMBL/GenBank/DDBJ databases">
        <authorList>
            <person name="Varghese N."/>
            <person name="Submissions S."/>
        </authorList>
    </citation>
    <scope>NUCLEOTIDE SEQUENCE [LARGE SCALE GENOMIC DNA]</scope>
    <source>
        <strain evidence="2 3">DSM 17835</strain>
    </source>
</reference>
<dbReference type="Proteomes" id="UP000182858">
    <property type="component" value="Chromosome I"/>
</dbReference>
<feature type="transmembrane region" description="Helical" evidence="1">
    <location>
        <begin position="35"/>
        <end position="58"/>
    </location>
</feature>
<sequence>MTVWFLFTFPLFVLWGILSAYTLRIRFSGEKLWDFLGVKFIVCMIFNSVFGFVYFRIVKFQEFPVLGFRPDLIADYPLISYIAIFCIYIHGFAFPVERELRWWF</sequence>
<name>A0ABY0NZT3_9PSED</name>
<keyword evidence="1" id="KW-1133">Transmembrane helix</keyword>
<feature type="transmembrane region" description="Helical" evidence="1">
    <location>
        <begin position="78"/>
        <end position="96"/>
    </location>
</feature>
<keyword evidence="1" id="KW-0472">Membrane</keyword>
<keyword evidence="3" id="KW-1185">Reference proteome</keyword>
<evidence type="ECO:0000313" key="3">
    <source>
        <dbReference type="Proteomes" id="UP000182858"/>
    </source>
</evidence>
<proteinExistence type="predicted"/>
<evidence type="ECO:0008006" key="4">
    <source>
        <dbReference type="Google" id="ProtNLM"/>
    </source>
</evidence>
<organism evidence="2 3">
    <name type="scientific">Pseudomonas extremaustralis</name>
    <dbReference type="NCBI Taxonomy" id="359110"/>
    <lineage>
        <taxon>Bacteria</taxon>
        <taxon>Pseudomonadati</taxon>
        <taxon>Pseudomonadota</taxon>
        <taxon>Gammaproteobacteria</taxon>
        <taxon>Pseudomonadales</taxon>
        <taxon>Pseudomonadaceae</taxon>
        <taxon>Pseudomonas</taxon>
    </lineage>
</organism>
<evidence type="ECO:0000313" key="2">
    <source>
        <dbReference type="EMBL" id="SDG49119.1"/>
    </source>
</evidence>
<protein>
    <recommendedName>
        <fullName evidence="4">Lycopene cyclase domain-containing protein</fullName>
    </recommendedName>
</protein>
<accession>A0ABY0NZT3</accession>
<feature type="transmembrane region" description="Helical" evidence="1">
    <location>
        <begin position="6"/>
        <end position="23"/>
    </location>
</feature>
<evidence type="ECO:0000256" key="1">
    <source>
        <dbReference type="SAM" id="Phobius"/>
    </source>
</evidence>